<gene>
    <name evidence="3" type="ORF">TQ37_09350</name>
</gene>
<dbReference type="EMBL" id="JYFQ01000203">
    <property type="protein sequence ID" value="KKZ10171.1"/>
    <property type="molecule type" value="Genomic_DNA"/>
</dbReference>
<dbReference type="PATRIC" id="fig|1608419.3.peg.1175"/>
<dbReference type="GO" id="GO:0003677">
    <property type="term" value="F:DNA binding"/>
    <property type="evidence" value="ECO:0007669"/>
    <property type="project" value="UniProtKB-KW"/>
</dbReference>
<dbReference type="InterPro" id="IPR044946">
    <property type="entry name" value="Restrct_endonuc_typeI_TRD_sf"/>
</dbReference>
<dbReference type="Gene3D" id="3.90.220.20">
    <property type="entry name" value="DNA methylase specificity domains"/>
    <property type="match status" value="1"/>
</dbReference>
<evidence type="ECO:0000313" key="3">
    <source>
        <dbReference type="EMBL" id="KKZ10171.1"/>
    </source>
</evidence>
<evidence type="ECO:0000256" key="1">
    <source>
        <dbReference type="ARBA" id="ARBA00022747"/>
    </source>
</evidence>
<keyword evidence="1" id="KW-0680">Restriction system</keyword>
<keyword evidence="2" id="KW-0238">DNA-binding</keyword>
<organism evidence="3 4">
    <name type="scientific">Candidatus Synechococcus spongiarum 15L</name>
    <dbReference type="NCBI Taxonomy" id="1608419"/>
    <lineage>
        <taxon>Bacteria</taxon>
        <taxon>Bacillati</taxon>
        <taxon>Cyanobacteriota</taxon>
        <taxon>Cyanophyceae</taxon>
        <taxon>Synechococcales</taxon>
        <taxon>Synechococcaceae</taxon>
        <taxon>Synechococcus</taxon>
    </lineage>
</organism>
<dbReference type="GO" id="GO:0009307">
    <property type="term" value="P:DNA restriction-modification system"/>
    <property type="evidence" value="ECO:0007669"/>
    <property type="project" value="UniProtKB-KW"/>
</dbReference>
<accession>A0A0G8ARG0</accession>
<reference evidence="3 4" key="1">
    <citation type="submission" date="2015-02" db="EMBL/GenBank/DDBJ databases">
        <authorList>
            <person name="Slaby B."/>
            <person name="Hentschel U."/>
        </authorList>
    </citation>
    <scope>NUCLEOTIDE SEQUENCE [LARGE SCALE GENOMIC DNA]</scope>
    <source>
        <strain evidence="3">15L</strain>
    </source>
</reference>
<reference evidence="3 4" key="2">
    <citation type="submission" date="2015-05" db="EMBL/GenBank/DDBJ databases">
        <title>Lifestyle Evolution in Cyanobacterial Symbionts of Sponges.</title>
        <authorList>
            <person name="Burgsdorf I."/>
            <person name="Slaby B.M."/>
            <person name="Handley K.M."/>
            <person name="Haber M."/>
            <person name="Blom J."/>
            <person name="Marshall C.W."/>
            <person name="Gilbert J.A."/>
            <person name="Hentschel U."/>
            <person name="Steindler L."/>
        </authorList>
    </citation>
    <scope>NUCLEOTIDE SEQUENCE [LARGE SCALE GENOMIC DNA]</scope>
    <source>
        <strain evidence="3">15L</strain>
    </source>
</reference>
<evidence type="ECO:0000313" key="4">
    <source>
        <dbReference type="Proteomes" id="UP000035037"/>
    </source>
</evidence>
<dbReference type="SUPFAM" id="SSF116734">
    <property type="entry name" value="DNA methylase specificity domain"/>
    <property type="match status" value="1"/>
</dbReference>
<protein>
    <submittedName>
        <fullName evidence="3">Uncharacterized protein</fullName>
    </submittedName>
</protein>
<dbReference type="AlphaFoldDB" id="A0A0G8ARG0"/>
<dbReference type="Proteomes" id="UP000035037">
    <property type="component" value="Unassembled WGS sequence"/>
</dbReference>
<name>A0A0G8ARG0_9SYNE</name>
<evidence type="ECO:0000256" key="2">
    <source>
        <dbReference type="ARBA" id="ARBA00023125"/>
    </source>
</evidence>
<comment type="caution">
    <text evidence="3">The sequence shown here is derived from an EMBL/GenBank/DDBJ whole genome shotgun (WGS) entry which is preliminary data.</text>
</comment>
<proteinExistence type="predicted"/>
<sequence>MSLPRVGGEAFARSKVGKMIKLSKERFDPKQEHNDRCCIEPEYIEPGTGRLLGSTQSSQQASIKAIFNPGDVLLGKLILCLGKFITPDFEGVCSTEIWVLQPKTQEITSRFLHCLIQSDGFMAEAEKSSGFRMPRADWEIISEYCF</sequence>